<keyword evidence="2" id="KW-0472">Membrane</keyword>
<protein>
    <submittedName>
        <fullName evidence="3">Uncharacterized protein</fullName>
    </submittedName>
</protein>
<evidence type="ECO:0000313" key="3">
    <source>
        <dbReference type="EMBL" id="MFC6765857.1"/>
    </source>
</evidence>
<name>A0ABD5SLF5_9EURY</name>
<reference evidence="3 4" key="1">
    <citation type="journal article" date="2019" name="Int. J. Syst. Evol. Microbiol.">
        <title>The Global Catalogue of Microorganisms (GCM) 10K type strain sequencing project: providing services to taxonomists for standard genome sequencing and annotation.</title>
        <authorList>
            <consortium name="The Broad Institute Genomics Platform"/>
            <consortium name="The Broad Institute Genome Sequencing Center for Infectious Disease"/>
            <person name="Wu L."/>
            <person name="Ma J."/>
        </authorList>
    </citation>
    <scope>NUCLEOTIDE SEQUENCE [LARGE SCALE GENOMIC DNA]</scope>
    <source>
        <strain evidence="3 4">LMG 29247</strain>
    </source>
</reference>
<keyword evidence="2" id="KW-1133">Transmembrane helix</keyword>
<organism evidence="3 4">
    <name type="scientific">Natrinema soli</name>
    <dbReference type="NCBI Taxonomy" id="1930624"/>
    <lineage>
        <taxon>Archaea</taxon>
        <taxon>Methanobacteriati</taxon>
        <taxon>Methanobacteriota</taxon>
        <taxon>Stenosarchaea group</taxon>
        <taxon>Halobacteria</taxon>
        <taxon>Halobacteriales</taxon>
        <taxon>Natrialbaceae</taxon>
        <taxon>Natrinema</taxon>
    </lineage>
</organism>
<feature type="transmembrane region" description="Helical" evidence="2">
    <location>
        <begin position="63"/>
        <end position="79"/>
    </location>
</feature>
<feature type="region of interest" description="Disordered" evidence="1">
    <location>
        <begin position="1"/>
        <end position="54"/>
    </location>
</feature>
<comment type="caution">
    <text evidence="3">The sequence shown here is derived from an EMBL/GenBank/DDBJ whole genome shotgun (WGS) entry which is preliminary data.</text>
</comment>
<keyword evidence="4" id="KW-1185">Reference proteome</keyword>
<gene>
    <name evidence="3" type="ORF">ACFQE6_12905</name>
</gene>
<sequence length="102" mass="11230">MRFRQTTDRTEDDSRSVVDRVRGRSEDRTEDDSRSMLDRARGRSKEPTADETGSRFDRARAKYGLGALLVAAGVVLFVFPEPITSSAGLALIAVGALIWLVS</sequence>
<feature type="transmembrane region" description="Helical" evidence="2">
    <location>
        <begin position="85"/>
        <end position="101"/>
    </location>
</feature>
<accession>A0ABD5SLF5</accession>
<keyword evidence="2" id="KW-0812">Transmembrane</keyword>
<dbReference type="Proteomes" id="UP001596383">
    <property type="component" value="Unassembled WGS sequence"/>
</dbReference>
<evidence type="ECO:0000256" key="2">
    <source>
        <dbReference type="SAM" id="Phobius"/>
    </source>
</evidence>
<proteinExistence type="predicted"/>
<evidence type="ECO:0000256" key="1">
    <source>
        <dbReference type="SAM" id="MobiDB-lite"/>
    </source>
</evidence>
<dbReference type="AlphaFoldDB" id="A0ABD5SLF5"/>
<dbReference type="RefSeq" id="WP_273738853.1">
    <property type="nucleotide sequence ID" value="NZ_JAQIVI010000198.1"/>
</dbReference>
<evidence type="ECO:0000313" key="4">
    <source>
        <dbReference type="Proteomes" id="UP001596383"/>
    </source>
</evidence>
<dbReference type="EMBL" id="JBHSWV010000198">
    <property type="protein sequence ID" value="MFC6765857.1"/>
    <property type="molecule type" value="Genomic_DNA"/>
</dbReference>